<keyword evidence="3" id="KW-1185">Reference proteome</keyword>
<name>A0ABR7KPI7_9SPHI</name>
<keyword evidence="1" id="KW-0732">Signal</keyword>
<reference evidence="2 3" key="1">
    <citation type="submission" date="2020-08" db="EMBL/GenBank/DDBJ databases">
        <authorList>
            <person name="Sun Q."/>
            <person name="Inoue M."/>
        </authorList>
    </citation>
    <scope>NUCLEOTIDE SEQUENCE [LARGE SCALE GENOMIC DNA]</scope>
    <source>
        <strain evidence="2 3">CCM 8938</strain>
    </source>
</reference>
<accession>A0ABR7KPI7</accession>
<dbReference type="RefSeq" id="WP_187070350.1">
    <property type="nucleotide sequence ID" value="NZ_JACRYL010000004.1"/>
</dbReference>
<evidence type="ECO:0000313" key="3">
    <source>
        <dbReference type="Proteomes" id="UP000652755"/>
    </source>
</evidence>
<evidence type="ECO:0000313" key="2">
    <source>
        <dbReference type="EMBL" id="MBC6109869.1"/>
    </source>
</evidence>
<gene>
    <name evidence="2" type="ORF">H7U22_05490</name>
</gene>
<organism evidence="2 3">
    <name type="scientific">Pedobacter fastidiosus</name>
    <dbReference type="NCBI Taxonomy" id="2765361"/>
    <lineage>
        <taxon>Bacteria</taxon>
        <taxon>Pseudomonadati</taxon>
        <taxon>Bacteroidota</taxon>
        <taxon>Sphingobacteriia</taxon>
        <taxon>Sphingobacteriales</taxon>
        <taxon>Sphingobacteriaceae</taxon>
        <taxon>Pedobacter</taxon>
    </lineage>
</organism>
<dbReference type="Proteomes" id="UP000652755">
    <property type="component" value="Unassembled WGS sequence"/>
</dbReference>
<feature type="signal peptide" evidence="1">
    <location>
        <begin position="1"/>
        <end position="20"/>
    </location>
</feature>
<comment type="caution">
    <text evidence="2">The sequence shown here is derived from an EMBL/GenBank/DDBJ whole genome shotgun (WGS) entry which is preliminary data.</text>
</comment>
<sequence>MRKATIIALLALATSFSVYAGGDEKKAKIKEKAKTECCNKSSCCPTTKATPKCCEKKCN</sequence>
<proteinExistence type="predicted"/>
<evidence type="ECO:0000256" key="1">
    <source>
        <dbReference type="SAM" id="SignalP"/>
    </source>
</evidence>
<dbReference type="EMBL" id="JACRYL010000004">
    <property type="protein sequence ID" value="MBC6109869.1"/>
    <property type="molecule type" value="Genomic_DNA"/>
</dbReference>
<feature type="chain" id="PRO_5046422445" evidence="1">
    <location>
        <begin position="21"/>
        <end position="59"/>
    </location>
</feature>
<protein>
    <submittedName>
        <fullName evidence="2">Uncharacterized protein</fullName>
    </submittedName>
</protein>